<keyword evidence="3" id="KW-1185">Reference proteome</keyword>
<dbReference type="SUPFAM" id="SSF54593">
    <property type="entry name" value="Glyoxalase/Bleomycin resistance protein/Dihydroxybiphenyl dioxygenase"/>
    <property type="match status" value="1"/>
</dbReference>
<sequence length="127" mass="14482">MKINHIALYTNDLEGLKDFYKKYFNGKPNQMYHNENTGLKTYFLTFENDCRLEIMTRPNVKELSRDLISSGFIHLAFSTGSKEGVDSLTKRLEQDGFKILSGPRTTGDGYYESCVLDPDGNQIEIVA</sequence>
<accession>A0A7G9W9R2</accession>
<proteinExistence type="predicted"/>
<dbReference type="EMBL" id="CP058559">
    <property type="protein sequence ID" value="QNO15424.1"/>
    <property type="molecule type" value="Genomic_DNA"/>
</dbReference>
<name>A0A7G9W9R2_ALKCA</name>
<dbReference type="KEGG" id="acae:HYG86_11945"/>
<gene>
    <name evidence="2" type="ORF">HYG86_11945</name>
</gene>
<reference evidence="2 3" key="1">
    <citation type="submission" date="2020-07" db="EMBL/GenBank/DDBJ databases">
        <title>Alkalicella. sp. LB2 genome.</title>
        <authorList>
            <person name="Postec A."/>
            <person name="Quemeneur M."/>
        </authorList>
    </citation>
    <scope>NUCLEOTIDE SEQUENCE [LARGE SCALE GENOMIC DNA]</scope>
    <source>
        <strain evidence="2 3">LB2</strain>
    </source>
</reference>
<evidence type="ECO:0000313" key="3">
    <source>
        <dbReference type="Proteomes" id="UP000516160"/>
    </source>
</evidence>
<dbReference type="Gene3D" id="3.10.180.10">
    <property type="entry name" value="2,3-Dihydroxybiphenyl 1,2-Dioxygenase, domain 1"/>
    <property type="match status" value="1"/>
</dbReference>
<evidence type="ECO:0000313" key="2">
    <source>
        <dbReference type="EMBL" id="QNO15424.1"/>
    </source>
</evidence>
<dbReference type="Pfam" id="PF00903">
    <property type="entry name" value="Glyoxalase"/>
    <property type="match status" value="1"/>
</dbReference>
<dbReference type="InterPro" id="IPR004360">
    <property type="entry name" value="Glyas_Fos-R_dOase_dom"/>
</dbReference>
<dbReference type="PANTHER" id="PTHR36113:SF1">
    <property type="entry name" value="GLYOXALASE_BLEOMYCIN RESISTANCE PROTEIN_DIOXYGENASE"/>
    <property type="match status" value="1"/>
</dbReference>
<dbReference type="InterPro" id="IPR051332">
    <property type="entry name" value="Fosfomycin_Res_Enzymes"/>
</dbReference>
<organism evidence="2 3">
    <name type="scientific">Alkalicella caledoniensis</name>
    <dbReference type="NCBI Taxonomy" id="2731377"/>
    <lineage>
        <taxon>Bacteria</taxon>
        <taxon>Bacillati</taxon>
        <taxon>Bacillota</taxon>
        <taxon>Clostridia</taxon>
        <taxon>Eubacteriales</taxon>
        <taxon>Proteinivoracaceae</taxon>
        <taxon>Alkalicella</taxon>
    </lineage>
</organism>
<dbReference type="PANTHER" id="PTHR36113">
    <property type="entry name" value="LYASE, PUTATIVE-RELATED-RELATED"/>
    <property type="match status" value="1"/>
</dbReference>
<protein>
    <submittedName>
        <fullName evidence="2">VOC family protein</fullName>
    </submittedName>
</protein>
<dbReference type="PROSITE" id="PS51819">
    <property type="entry name" value="VOC"/>
    <property type="match status" value="1"/>
</dbReference>
<dbReference type="Proteomes" id="UP000516160">
    <property type="component" value="Chromosome"/>
</dbReference>
<evidence type="ECO:0000259" key="1">
    <source>
        <dbReference type="PROSITE" id="PS51819"/>
    </source>
</evidence>
<dbReference type="AlphaFoldDB" id="A0A7G9W9R2"/>
<dbReference type="InterPro" id="IPR029068">
    <property type="entry name" value="Glyas_Bleomycin-R_OHBP_Dase"/>
</dbReference>
<feature type="domain" description="VOC" evidence="1">
    <location>
        <begin position="2"/>
        <end position="127"/>
    </location>
</feature>
<dbReference type="InterPro" id="IPR037523">
    <property type="entry name" value="VOC_core"/>
</dbReference>
<dbReference type="RefSeq" id="WP_213165788.1">
    <property type="nucleotide sequence ID" value="NZ_CP058559.1"/>
</dbReference>